<reference evidence="2" key="2">
    <citation type="submission" date="2025-09" db="UniProtKB">
        <authorList>
            <consortium name="Ensembl"/>
        </authorList>
    </citation>
    <scope>IDENTIFICATION</scope>
</reference>
<feature type="transmembrane region" description="Helical" evidence="1">
    <location>
        <begin position="12"/>
        <end position="33"/>
    </location>
</feature>
<keyword evidence="1" id="KW-0812">Transmembrane</keyword>
<name>A0A8B9BAE1_9AVES</name>
<keyword evidence="1" id="KW-0472">Membrane</keyword>
<evidence type="ECO:0000313" key="3">
    <source>
        <dbReference type="Proteomes" id="UP000694426"/>
    </source>
</evidence>
<gene>
    <name evidence="2" type="primary">TMEM212</name>
</gene>
<dbReference type="Proteomes" id="UP000694426">
    <property type="component" value="Unplaced"/>
</dbReference>
<keyword evidence="1" id="KW-1133">Transmembrane helix</keyword>
<evidence type="ECO:0000313" key="2">
    <source>
        <dbReference type="Ensembl" id="ENSABRP00000001292.1"/>
    </source>
</evidence>
<reference evidence="2" key="1">
    <citation type="submission" date="2025-08" db="UniProtKB">
        <authorList>
            <consortium name="Ensembl"/>
        </authorList>
    </citation>
    <scope>IDENTIFICATION</scope>
</reference>
<accession>A0A8B9BAE1</accession>
<feature type="transmembrane region" description="Helical" evidence="1">
    <location>
        <begin position="39"/>
        <end position="66"/>
    </location>
</feature>
<protein>
    <submittedName>
        <fullName evidence="2">Transmembrane protein 212</fullName>
    </submittedName>
</protein>
<dbReference type="Ensembl" id="ENSABRT00000001894.1">
    <property type="protein sequence ID" value="ENSABRP00000001292.1"/>
    <property type="gene ID" value="ENSABRG00000001341.1"/>
</dbReference>
<proteinExistence type="predicted"/>
<dbReference type="GeneTree" id="ENSGT00390000016029"/>
<keyword evidence="3" id="KW-1185">Reference proteome</keyword>
<feature type="transmembrane region" description="Helical" evidence="1">
    <location>
        <begin position="78"/>
        <end position="102"/>
    </location>
</feature>
<organism evidence="2 3">
    <name type="scientific">Anser brachyrhynchus</name>
    <name type="common">Pink-footed goose</name>
    <dbReference type="NCBI Taxonomy" id="132585"/>
    <lineage>
        <taxon>Eukaryota</taxon>
        <taxon>Metazoa</taxon>
        <taxon>Chordata</taxon>
        <taxon>Craniata</taxon>
        <taxon>Vertebrata</taxon>
        <taxon>Euteleostomi</taxon>
        <taxon>Archelosauria</taxon>
        <taxon>Archosauria</taxon>
        <taxon>Dinosauria</taxon>
        <taxon>Saurischia</taxon>
        <taxon>Theropoda</taxon>
        <taxon>Coelurosauria</taxon>
        <taxon>Aves</taxon>
        <taxon>Neognathae</taxon>
        <taxon>Galloanserae</taxon>
        <taxon>Anseriformes</taxon>
        <taxon>Anatidae</taxon>
        <taxon>Anserinae</taxon>
        <taxon>Anser</taxon>
    </lineage>
</organism>
<sequence>MTVKSLYEATRGILITFGIISIFSGIFAFFPVFSYKSSFVGWSVCLASPIWKGALAVLAAILILLADREQTWRCLWEAGFALGTLSTTGASVQFAVAIPSLLLGPYCYYSLTGITGTNYLGDAVPVPFPYTDFPNFCIDPARSEWYHLALQVLDLCSSPATFCASSAVVIKLTMRLLQLRCLNVSVSCDGEGGLSP</sequence>
<evidence type="ECO:0000256" key="1">
    <source>
        <dbReference type="SAM" id="Phobius"/>
    </source>
</evidence>
<dbReference type="AlphaFoldDB" id="A0A8B9BAE1"/>